<feature type="transmembrane region" description="Helical" evidence="2">
    <location>
        <begin position="26"/>
        <end position="49"/>
    </location>
</feature>
<dbReference type="PANTHER" id="PTHR34216:SF3">
    <property type="entry name" value="POLY-BETA-1,6-N-ACETYL-D-GLUCOSAMINE N-DEACETYLASE"/>
    <property type="match status" value="1"/>
</dbReference>
<proteinExistence type="predicted"/>
<feature type="compositionally biased region" description="Low complexity" evidence="1">
    <location>
        <begin position="57"/>
        <end position="79"/>
    </location>
</feature>
<keyword evidence="4" id="KW-1185">Reference proteome</keyword>
<sequence length="488" mass="54699">MQFEDDYTRRRAYISRRQKQRKRQRMVRILIFFMILGILAAAGAGIWLFKTKGFPGAGSHPAPDDPSASSPAEPGADPGNGEDGETGTSPAETEPSGLDELLSRASGLAASYDYDGAIALLKDSAEFSGEQAVLDAIASYEEIKTTLVRADTASITHVFFHSLIMDNKKAFDGDSDEKGYNQVMTTKSEFLKILDQMYERGYVLVRMRDIAYETTDENGNPKFVAGDIMLPPGKKPFVMSQDDVCYYDYMKGDGFATRIVIGDDGKPTCEMELDDGTVVTGSFDLVPLLEDFIAEHPDFSYKGARAVLAFTGYQGVLGYRTDPEYKDSNPNYEEDLESVRQVAQCLRDGGWELASHSWGHINLGSRDLASVKTDTDKWEERVESLIGPTDIILYPFGADVGDWRAYTRENEKFAYLYDKGFRYFCNVDSSPAWVQLGSDYLRQGRRNLDGYRMYYDLPETNPSKDHLSDLFDVTTVFDRERPVPVPPM</sequence>
<gene>
    <name evidence="3" type="ORF">H8708_11780</name>
</gene>
<name>A0ABR7NUV0_9FIRM</name>
<dbReference type="InterPro" id="IPR051398">
    <property type="entry name" value="Polysacch_Deacetylase"/>
</dbReference>
<reference evidence="3 4" key="1">
    <citation type="submission" date="2020-08" db="EMBL/GenBank/DDBJ databases">
        <title>Genome public.</title>
        <authorList>
            <person name="Liu C."/>
            <person name="Sun Q."/>
        </authorList>
    </citation>
    <scope>NUCLEOTIDE SEQUENCE [LARGE SCALE GENOMIC DNA]</scope>
    <source>
        <strain evidence="3 4">BX10</strain>
    </source>
</reference>
<keyword evidence="2" id="KW-1133">Transmembrane helix</keyword>
<keyword evidence="2" id="KW-0472">Membrane</keyword>
<protein>
    <submittedName>
        <fullName evidence="3">Polysaccharide deacetylase</fullName>
    </submittedName>
</protein>
<accession>A0ABR7NUV0</accession>
<evidence type="ECO:0000256" key="1">
    <source>
        <dbReference type="SAM" id="MobiDB-lite"/>
    </source>
</evidence>
<comment type="caution">
    <text evidence="3">The sequence shown here is derived from an EMBL/GenBank/DDBJ whole genome shotgun (WGS) entry which is preliminary data.</text>
</comment>
<dbReference type="Gene3D" id="3.20.20.370">
    <property type="entry name" value="Glycoside hydrolase/deacetylase"/>
    <property type="match status" value="1"/>
</dbReference>
<keyword evidence="2" id="KW-0812">Transmembrane</keyword>
<dbReference type="Proteomes" id="UP000647491">
    <property type="component" value="Unassembled WGS sequence"/>
</dbReference>
<evidence type="ECO:0000313" key="3">
    <source>
        <dbReference type="EMBL" id="MBC8599896.1"/>
    </source>
</evidence>
<evidence type="ECO:0000256" key="2">
    <source>
        <dbReference type="SAM" id="Phobius"/>
    </source>
</evidence>
<dbReference type="EMBL" id="JACRTJ010000025">
    <property type="protein sequence ID" value="MBC8599896.1"/>
    <property type="molecule type" value="Genomic_DNA"/>
</dbReference>
<evidence type="ECO:0000313" key="4">
    <source>
        <dbReference type="Proteomes" id="UP000647491"/>
    </source>
</evidence>
<dbReference type="InterPro" id="IPR011330">
    <property type="entry name" value="Glyco_hydro/deAcase_b/a-brl"/>
</dbReference>
<dbReference type="PANTHER" id="PTHR34216">
    <property type="match status" value="1"/>
</dbReference>
<dbReference type="RefSeq" id="WP_262427987.1">
    <property type="nucleotide sequence ID" value="NZ_JACRTJ010000025.1"/>
</dbReference>
<organism evidence="3 4">
    <name type="scientific">Enterocloster hominis</name>
    <name type="common">ex Liu et al. 2021</name>
    <dbReference type="NCBI Taxonomy" id="2763663"/>
    <lineage>
        <taxon>Bacteria</taxon>
        <taxon>Bacillati</taxon>
        <taxon>Bacillota</taxon>
        <taxon>Clostridia</taxon>
        <taxon>Lachnospirales</taxon>
        <taxon>Lachnospiraceae</taxon>
        <taxon>Enterocloster</taxon>
    </lineage>
</organism>
<dbReference type="SUPFAM" id="SSF88713">
    <property type="entry name" value="Glycoside hydrolase/deacetylase"/>
    <property type="match status" value="1"/>
</dbReference>
<feature type="region of interest" description="Disordered" evidence="1">
    <location>
        <begin position="57"/>
        <end position="97"/>
    </location>
</feature>